<accession>A0ABP7XKA3</accession>
<dbReference type="InterPro" id="IPR001173">
    <property type="entry name" value="Glyco_trans_2-like"/>
</dbReference>
<dbReference type="EMBL" id="BAABAO010000001">
    <property type="protein sequence ID" value="GAA4120661.1"/>
    <property type="molecule type" value="Genomic_DNA"/>
</dbReference>
<proteinExistence type="predicted"/>
<evidence type="ECO:0000313" key="5">
    <source>
        <dbReference type="Proteomes" id="UP001501333"/>
    </source>
</evidence>
<evidence type="ECO:0008006" key="6">
    <source>
        <dbReference type="Google" id="ProtNLM"/>
    </source>
</evidence>
<evidence type="ECO:0000259" key="2">
    <source>
        <dbReference type="Pfam" id="PF00535"/>
    </source>
</evidence>
<gene>
    <name evidence="4" type="ORF">GCM10022250_01520</name>
</gene>
<name>A0ABP7XKA3_9FLAO</name>
<dbReference type="Pfam" id="PF00535">
    <property type="entry name" value="Glycos_transf_2"/>
    <property type="match status" value="1"/>
</dbReference>
<reference evidence="5" key="1">
    <citation type="journal article" date="2019" name="Int. J. Syst. Evol. Microbiol.">
        <title>The Global Catalogue of Microorganisms (GCM) 10K type strain sequencing project: providing services to taxonomists for standard genome sequencing and annotation.</title>
        <authorList>
            <consortium name="The Broad Institute Genomics Platform"/>
            <consortium name="The Broad Institute Genome Sequencing Center for Infectious Disease"/>
            <person name="Wu L."/>
            <person name="Ma J."/>
        </authorList>
    </citation>
    <scope>NUCLEOTIDE SEQUENCE [LARGE SCALE GENOMIC DNA]</scope>
    <source>
        <strain evidence="5">JCM 17386</strain>
    </source>
</reference>
<comment type="caution">
    <text evidence="4">The sequence shown here is derived from an EMBL/GenBank/DDBJ whole genome shotgun (WGS) entry which is preliminary data.</text>
</comment>
<dbReference type="InterPro" id="IPR027791">
    <property type="entry name" value="Galactosyl_T_C"/>
</dbReference>
<keyword evidence="5" id="KW-1185">Reference proteome</keyword>
<evidence type="ECO:0000256" key="1">
    <source>
        <dbReference type="ARBA" id="ARBA00022679"/>
    </source>
</evidence>
<dbReference type="SUPFAM" id="SSF53448">
    <property type="entry name" value="Nucleotide-diphospho-sugar transferases"/>
    <property type="match status" value="1"/>
</dbReference>
<dbReference type="Pfam" id="PF02709">
    <property type="entry name" value="Glyco_transf_7C"/>
    <property type="match status" value="1"/>
</dbReference>
<keyword evidence="1" id="KW-0808">Transferase</keyword>
<organism evidence="4 5">
    <name type="scientific">Flavobacterium chungbukense</name>
    <dbReference type="NCBI Taxonomy" id="877464"/>
    <lineage>
        <taxon>Bacteria</taxon>
        <taxon>Pseudomonadati</taxon>
        <taxon>Bacteroidota</taxon>
        <taxon>Flavobacteriia</taxon>
        <taxon>Flavobacteriales</taxon>
        <taxon>Flavobacteriaceae</taxon>
        <taxon>Flavobacterium</taxon>
    </lineage>
</organism>
<dbReference type="Proteomes" id="UP001501333">
    <property type="component" value="Unassembled WGS sequence"/>
</dbReference>
<sequence length="358" mass="42814">MITILYTYRNRNLERIKRSLDSLKKQSNQNFEVLFIDYGSDQDLAIKVKDLIANYNFAKYEYLFTKYQPWNKSKALNYAVKKITADYCFNADVDMIFHPEFTSVLEKNKDLDKLVYFQVGFLSEEESSKDLNFDDYKIKFLTNEEATGMTLFPVQKLRDIQGFDEFFHFWGSEDTDIHNRLKKQGCQIEFYNSKLLMLHQWHKNYRQRETQKLNLELQLSRIVEINSIHLKYNVENQKVIVNSPKWGEISSEFDFKQLETFENELILTNETDVIDHFLFVKLPKFQDGILSVRFIQDEFQSTLKYKIKKAAGKKVPNYFSLKEINDKVLLHIISFYHTYPYSYKISKDLKSITFRIKK</sequence>
<dbReference type="CDD" id="cd00761">
    <property type="entry name" value="Glyco_tranf_GTA_type"/>
    <property type="match status" value="1"/>
</dbReference>
<feature type="domain" description="Galactosyltransferase C-terminal" evidence="3">
    <location>
        <begin position="132"/>
        <end position="194"/>
    </location>
</feature>
<evidence type="ECO:0000259" key="3">
    <source>
        <dbReference type="Pfam" id="PF02709"/>
    </source>
</evidence>
<dbReference type="InterPro" id="IPR029044">
    <property type="entry name" value="Nucleotide-diphossugar_trans"/>
</dbReference>
<evidence type="ECO:0000313" key="4">
    <source>
        <dbReference type="EMBL" id="GAA4120661.1"/>
    </source>
</evidence>
<dbReference type="RefSeq" id="WP_229354910.1">
    <property type="nucleotide sequence ID" value="NZ_BAABAO010000001.1"/>
</dbReference>
<feature type="domain" description="Glycosyltransferase 2-like" evidence="2">
    <location>
        <begin position="8"/>
        <end position="113"/>
    </location>
</feature>
<dbReference type="Gene3D" id="3.90.550.10">
    <property type="entry name" value="Spore Coat Polysaccharide Biosynthesis Protein SpsA, Chain A"/>
    <property type="match status" value="1"/>
</dbReference>
<protein>
    <recommendedName>
        <fullName evidence="6">Glycosyl transferase family 2</fullName>
    </recommendedName>
</protein>